<evidence type="ECO:0000313" key="3">
    <source>
        <dbReference type="Proteomes" id="UP000050790"/>
    </source>
</evidence>
<feature type="region of interest" description="Disordered" evidence="1">
    <location>
        <begin position="834"/>
        <end position="870"/>
    </location>
</feature>
<feature type="region of interest" description="Disordered" evidence="1">
    <location>
        <begin position="1"/>
        <end position="55"/>
    </location>
</feature>
<feature type="region of interest" description="Disordered" evidence="1">
    <location>
        <begin position="901"/>
        <end position="942"/>
    </location>
</feature>
<dbReference type="SMART" id="SM00220">
    <property type="entry name" value="S_TKc"/>
    <property type="match status" value="1"/>
</dbReference>
<dbReference type="InterPro" id="IPR000719">
    <property type="entry name" value="Prot_kinase_dom"/>
</dbReference>
<feature type="region of interest" description="Disordered" evidence="1">
    <location>
        <begin position="639"/>
        <end position="711"/>
    </location>
</feature>
<name>A0AA84Z584_9TREM</name>
<feature type="domain" description="Protein kinase" evidence="2">
    <location>
        <begin position="43"/>
        <end position="288"/>
    </location>
</feature>
<evidence type="ECO:0000256" key="1">
    <source>
        <dbReference type="SAM" id="MobiDB-lite"/>
    </source>
</evidence>
<dbReference type="WBParaSite" id="SMRG1_12850.2">
    <property type="protein sequence ID" value="SMRG1_12850.2"/>
    <property type="gene ID" value="SMRG1_12850"/>
</dbReference>
<dbReference type="Gene3D" id="1.10.510.10">
    <property type="entry name" value="Transferase(Phosphotransferase) domain 1"/>
    <property type="match status" value="1"/>
</dbReference>
<dbReference type="InterPro" id="IPR011009">
    <property type="entry name" value="Kinase-like_dom_sf"/>
</dbReference>
<proteinExistence type="predicted"/>
<feature type="compositionally biased region" description="Basic and acidic residues" evidence="1">
    <location>
        <begin position="1"/>
        <end position="10"/>
    </location>
</feature>
<protein>
    <recommendedName>
        <fullName evidence="2">Protein kinase domain-containing protein</fullName>
    </recommendedName>
</protein>
<feature type="compositionally biased region" description="Acidic residues" evidence="1">
    <location>
        <begin position="657"/>
        <end position="688"/>
    </location>
</feature>
<feature type="compositionally biased region" description="Polar residues" evidence="1">
    <location>
        <begin position="13"/>
        <end position="24"/>
    </location>
</feature>
<feature type="compositionally biased region" description="Basic and acidic residues" evidence="1">
    <location>
        <begin position="689"/>
        <end position="700"/>
    </location>
</feature>
<accession>A0AA84Z584</accession>
<feature type="compositionally biased region" description="Polar residues" evidence="1">
    <location>
        <begin position="846"/>
        <end position="868"/>
    </location>
</feature>
<organism evidence="3 4">
    <name type="scientific">Schistosoma margrebowiei</name>
    <dbReference type="NCBI Taxonomy" id="48269"/>
    <lineage>
        <taxon>Eukaryota</taxon>
        <taxon>Metazoa</taxon>
        <taxon>Spiralia</taxon>
        <taxon>Lophotrochozoa</taxon>
        <taxon>Platyhelminthes</taxon>
        <taxon>Trematoda</taxon>
        <taxon>Digenea</taxon>
        <taxon>Strigeidida</taxon>
        <taxon>Schistosomatoidea</taxon>
        <taxon>Schistosomatidae</taxon>
        <taxon>Schistosoma</taxon>
    </lineage>
</organism>
<sequence length="1238" mass="137819">MEVDNQKIEQDNEVSSELSNTGEFFSQKDISDRKDEDEEEEEEEEEDKIVEKSHNSRFHKRNKRFPKQIEGVDNAFVAIEPKSGKEVIWNECILPEKKTDKENRYLSLIKKLKKNSHPFLVRFLDAWVSKTEEGPRKLVFITERLDECTLKQFLCNSAKNNRLWNRHVGQLLSVLMFLHRLGVAHGNLTKESIYYQNSGNLRVGLFALGKCLDQKSEAFDVYSLGVVSLEIAVWTPTEFPPNLDLTERCQQMISRLDNNNQKSFIEACFDTGSATKCLIKRLLNHPAVTEVPILKLLSARMIVNSMISVSNEDGGTNEPTGFVSLLKDYLNRYEDETVIMEVHFQHDDVVKSKSWKDFRSNFTLTSKYLEDVKNGFYPLFGCHWDAYQGEEEDSTFPNYSGVSGFPPSNGLTSNLSSASGTVKNDPCASVGNSSCTSATPSACASCKNSTASKITDLAIGSQLAPEDLVVMQSEDASKGCFSSNAYASQVNPTNHMPQIDSSCSSKVIDNDLKKNDCSTSVGEVIGVAFIPKTDEEIHPLSKATPSVNSPRPLELGHADLKFPDKPYASTLDYVDENESHGHGQTISVLDEHDGCLSSPKQQNKSLLISPTCEQRFDFVIDTQQKEVINNSEVVAVNEKTSDGLTLSDKQDNLSPGPEDDDGEVDEEDDDDDDKDEDDDNEDDDDDDDEKRVVEPVERYEPQTVHVNPPERAPSHPALFTHCQYLYVGAGRWQVYVQMWFVEDRLKRETYVQVFDNEWHDYERVADLFEASRCLNPVDRSNLVRLLALARHNCALIDGELQFPGPIASRQSNFDALELHEKLVALHLHQQAKERLTSRDSGLAKSSIHSSSATPNNENGHTVSSNHDQNLGDIRSIDYQNHVPISNEVQACAEHITQVQLHQRADQTQDPPTPCPVSVGLSDIDGTKENQDPGKQQKVKNDPNSALFLDVSSLAPRNSYCALCDTHDYLHQIHLPAYLISPCYHCREFLANEAKITPEILLDLHLQHNIPWPGFLQARFGIPNDGRSTEELIAYDCRWRSRQPCRCLASVDGSLLPPCVEFPWLTPTVSTGSFEVTDISANQSKLDKQDSLNTQVVAEISSPTTTDPRTSDFSATAPISNMYFFVTEAQTNQSLPTPTTTSVSTSNTSVAGNTNICLKSILPCSNRHIRGAPITCCHGIHFPLVGIPTVSTSSTNQNTDTGCIPSIDSSNAQSTTDRGSVVITQEMQQAAPLTNDVSS</sequence>
<evidence type="ECO:0000313" key="4">
    <source>
        <dbReference type="WBParaSite" id="SMRG1_12850.2"/>
    </source>
</evidence>
<dbReference type="AlphaFoldDB" id="A0AA84Z584"/>
<dbReference type="GO" id="GO:0005524">
    <property type="term" value="F:ATP binding"/>
    <property type="evidence" value="ECO:0007669"/>
    <property type="project" value="InterPro"/>
</dbReference>
<reference evidence="4" key="1">
    <citation type="submission" date="2023-11" db="UniProtKB">
        <authorList>
            <consortium name="WormBaseParasite"/>
        </authorList>
    </citation>
    <scope>IDENTIFICATION</scope>
</reference>
<feature type="compositionally biased region" description="Acidic residues" evidence="1">
    <location>
        <begin position="35"/>
        <end position="48"/>
    </location>
</feature>
<dbReference type="Proteomes" id="UP000050790">
    <property type="component" value="Unassembled WGS sequence"/>
</dbReference>
<dbReference type="SUPFAM" id="SSF56112">
    <property type="entry name" value="Protein kinase-like (PK-like)"/>
    <property type="match status" value="1"/>
</dbReference>
<evidence type="ECO:0000259" key="2">
    <source>
        <dbReference type="PROSITE" id="PS50011"/>
    </source>
</evidence>
<dbReference type="Gene3D" id="3.30.200.20">
    <property type="entry name" value="Phosphorylase Kinase, domain 1"/>
    <property type="match status" value="1"/>
</dbReference>
<dbReference type="GO" id="GO:0004672">
    <property type="term" value="F:protein kinase activity"/>
    <property type="evidence" value="ECO:0007669"/>
    <property type="project" value="InterPro"/>
</dbReference>
<dbReference type="InterPro" id="IPR050588">
    <property type="entry name" value="WNK_Ser-Thr_kinase"/>
</dbReference>
<dbReference type="PROSITE" id="PS50011">
    <property type="entry name" value="PROTEIN_KINASE_DOM"/>
    <property type="match status" value="1"/>
</dbReference>
<dbReference type="PANTHER" id="PTHR13902">
    <property type="entry name" value="SERINE/THREONINE-PROTEIN KINASE WNK WITH NO LYSINE -RELATED"/>
    <property type="match status" value="1"/>
</dbReference>
<feature type="region of interest" description="Disordered" evidence="1">
    <location>
        <begin position="1194"/>
        <end position="1217"/>
    </location>
</feature>